<keyword evidence="1" id="KW-0805">Transcription regulation</keyword>
<dbReference type="SUPFAM" id="SSF54909">
    <property type="entry name" value="Dimeric alpha+beta barrel"/>
    <property type="match status" value="1"/>
</dbReference>
<accession>A0ABS9WCR7</accession>
<dbReference type="PANTHER" id="PTHR30154">
    <property type="entry name" value="LEUCINE-RESPONSIVE REGULATORY PROTEIN"/>
    <property type="match status" value="1"/>
</dbReference>
<dbReference type="SUPFAM" id="SSF46785">
    <property type="entry name" value="Winged helix' DNA-binding domain"/>
    <property type="match status" value="1"/>
</dbReference>
<dbReference type="InterPro" id="IPR019887">
    <property type="entry name" value="Tscrpt_reg_AsnC/Lrp_C"/>
</dbReference>
<keyword evidence="2" id="KW-0238">DNA-binding</keyword>
<evidence type="ECO:0000313" key="5">
    <source>
        <dbReference type="EMBL" id="MCI0757098.1"/>
    </source>
</evidence>
<dbReference type="Proteomes" id="UP001201985">
    <property type="component" value="Unassembled WGS sequence"/>
</dbReference>
<feature type="domain" description="HTH asnC-type" evidence="4">
    <location>
        <begin position="38"/>
        <end position="99"/>
    </location>
</feature>
<proteinExistence type="predicted"/>
<keyword evidence="6" id="KW-1185">Reference proteome</keyword>
<sequence length="191" mass="21213">MEAYLQGPATCMQKGCHSSRIRTIRVRKALSMHELIKLDAFDLRLLAALQDDARLTNQQLGERIGLSPSQCSRRRSALEAAGLIRGYRAELEAEALGLHVLAFIQVTLTAHSGDNSRRFRDLLASVDDIQEGYAMTGDTDYLLKAIVPDLKGLSRLVNEILLAHDSVARVRSSIVLEKLKNSGRLPLRHQT</sequence>
<dbReference type="InterPro" id="IPR011008">
    <property type="entry name" value="Dimeric_a/b-barrel"/>
</dbReference>
<protein>
    <submittedName>
        <fullName evidence="5">Lrp/AsnC family transcriptional regulator</fullName>
    </submittedName>
</protein>
<dbReference type="RefSeq" id="WP_238384239.1">
    <property type="nucleotide sequence ID" value="NZ_JALBUU010000125.1"/>
</dbReference>
<evidence type="ECO:0000259" key="4">
    <source>
        <dbReference type="PROSITE" id="PS50956"/>
    </source>
</evidence>
<dbReference type="PANTHER" id="PTHR30154:SF46">
    <property type="entry name" value="TRANSCRIPTIONAL REGULATORY PROTEIN"/>
    <property type="match status" value="1"/>
</dbReference>
<dbReference type="Pfam" id="PF13412">
    <property type="entry name" value="HTH_24"/>
    <property type="match status" value="1"/>
</dbReference>
<comment type="caution">
    <text evidence="5">The sequence shown here is derived from an EMBL/GenBank/DDBJ whole genome shotgun (WGS) entry which is preliminary data.</text>
</comment>
<dbReference type="EMBL" id="JALBUU010000125">
    <property type="protein sequence ID" value="MCI0757098.1"/>
    <property type="molecule type" value="Genomic_DNA"/>
</dbReference>
<keyword evidence="3" id="KW-0804">Transcription</keyword>
<dbReference type="InterPro" id="IPR036390">
    <property type="entry name" value="WH_DNA-bd_sf"/>
</dbReference>
<dbReference type="PROSITE" id="PS50956">
    <property type="entry name" value="HTH_ASNC_2"/>
    <property type="match status" value="1"/>
</dbReference>
<evidence type="ECO:0000256" key="2">
    <source>
        <dbReference type="ARBA" id="ARBA00023125"/>
    </source>
</evidence>
<dbReference type="PRINTS" id="PR00033">
    <property type="entry name" value="HTHASNC"/>
</dbReference>
<dbReference type="Pfam" id="PF01037">
    <property type="entry name" value="AsnC_trans_reg"/>
    <property type="match status" value="1"/>
</dbReference>
<dbReference type="InterPro" id="IPR036388">
    <property type="entry name" value="WH-like_DNA-bd_sf"/>
</dbReference>
<dbReference type="InterPro" id="IPR019888">
    <property type="entry name" value="Tscrpt_reg_AsnC-like"/>
</dbReference>
<dbReference type="Gene3D" id="1.10.10.10">
    <property type="entry name" value="Winged helix-like DNA-binding domain superfamily/Winged helix DNA-binding domain"/>
    <property type="match status" value="1"/>
</dbReference>
<reference evidence="5 6" key="1">
    <citation type="submission" date="2022-03" db="EMBL/GenBank/DDBJ databases">
        <title>Complete genome analysis of Roseomonas KG 17.1 : a prolific producer of plant growth promoters.</title>
        <authorList>
            <person name="Saadouli I."/>
            <person name="Najjari A."/>
            <person name="Mosbah A."/>
            <person name="Ouzari H.I."/>
        </authorList>
    </citation>
    <scope>NUCLEOTIDE SEQUENCE [LARGE SCALE GENOMIC DNA]</scope>
    <source>
        <strain evidence="5 6">KG17-1</strain>
    </source>
</reference>
<gene>
    <name evidence="5" type="ORF">MON41_26045</name>
</gene>
<dbReference type="SMART" id="SM00344">
    <property type="entry name" value="HTH_ASNC"/>
    <property type="match status" value="1"/>
</dbReference>
<evidence type="ECO:0000256" key="3">
    <source>
        <dbReference type="ARBA" id="ARBA00023163"/>
    </source>
</evidence>
<name>A0ABS9WCR7_9PROT</name>
<dbReference type="Gene3D" id="3.30.70.920">
    <property type="match status" value="1"/>
</dbReference>
<evidence type="ECO:0000313" key="6">
    <source>
        <dbReference type="Proteomes" id="UP001201985"/>
    </source>
</evidence>
<organism evidence="5 6">
    <name type="scientific">Teichococcus vastitatis</name>
    <dbReference type="NCBI Taxonomy" id="2307076"/>
    <lineage>
        <taxon>Bacteria</taxon>
        <taxon>Pseudomonadati</taxon>
        <taxon>Pseudomonadota</taxon>
        <taxon>Alphaproteobacteria</taxon>
        <taxon>Acetobacterales</taxon>
        <taxon>Roseomonadaceae</taxon>
        <taxon>Roseomonas</taxon>
    </lineage>
</organism>
<evidence type="ECO:0000256" key="1">
    <source>
        <dbReference type="ARBA" id="ARBA00023015"/>
    </source>
</evidence>
<dbReference type="InterPro" id="IPR000485">
    <property type="entry name" value="AsnC-type_HTH_dom"/>
</dbReference>